<dbReference type="Gene3D" id="3.80.10.10">
    <property type="entry name" value="Ribonuclease Inhibitor"/>
    <property type="match status" value="2"/>
</dbReference>
<name>A0A2U1KG19_ARTAN</name>
<dbReference type="SUPFAM" id="SSF52058">
    <property type="entry name" value="L domain-like"/>
    <property type="match status" value="1"/>
</dbReference>
<dbReference type="AlphaFoldDB" id="A0A2U1KG19"/>
<organism evidence="2 3">
    <name type="scientific">Artemisia annua</name>
    <name type="common">Sweet wormwood</name>
    <dbReference type="NCBI Taxonomy" id="35608"/>
    <lineage>
        <taxon>Eukaryota</taxon>
        <taxon>Viridiplantae</taxon>
        <taxon>Streptophyta</taxon>
        <taxon>Embryophyta</taxon>
        <taxon>Tracheophyta</taxon>
        <taxon>Spermatophyta</taxon>
        <taxon>Magnoliopsida</taxon>
        <taxon>eudicotyledons</taxon>
        <taxon>Gunneridae</taxon>
        <taxon>Pentapetalae</taxon>
        <taxon>asterids</taxon>
        <taxon>campanulids</taxon>
        <taxon>Asterales</taxon>
        <taxon>Asteraceae</taxon>
        <taxon>Asteroideae</taxon>
        <taxon>Anthemideae</taxon>
        <taxon>Artemisiinae</taxon>
        <taxon>Artemisia</taxon>
    </lineage>
</organism>
<dbReference type="OrthoDB" id="2973320at2759"/>
<evidence type="ECO:0000313" key="2">
    <source>
        <dbReference type="EMBL" id="PWA35730.1"/>
    </source>
</evidence>
<dbReference type="PANTHER" id="PTHR47186:SF33">
    <property type="entry name" value="NB-ARC DOMAIN-CONTAINING PROTEIN"/>
    <property type="match status" value="1"/>
</dbReference>
<feature type="domain" description="R13L1/DRL21-like LRR repeat region" evidence="1">
    <location>
        <begin position="27"/>
        <end position="165"/>
    </location>
</feature>
<sequence>MPLGIGGLTSLQTLSKVIIEGDDGFNISDLKGLVNLQSPLSIKGLDKVINPIQAKDASLNQKKGLCDLEMEWANHVSEDFGMPCNRVLDVSFNETTEYEVLQGLKPHNKLRNLKILFYGGKQFPRWVGDPSFDQLRELTLRGCISCEQLPALGHLQSLQMLSVESLNAVVNLDSMFLAHTNSVHHVAFPSLTVLKFKHMPRWERWSTSVGGDNATSGLFPRLGEIYIGFCPKLAEVSIGFIPSLRDVTIQFCGILKSYSCPNSVENLCIGYCGSLTSLTFSTVHEIPSSLKTLGIDGCYNLRSFGEGYFIYLTDLCISGCDNIETIEQGVKSFGCLLPPSITWLEVSKFEDLESLSDVLPHLTCLRTLLIEKCPKLKDLPETTISL</sequence>
<accession>A0A2U1KG19</accession>
<dbReference type="STRING" id="35608.A0A2U1KG19"/>
<dbReference type="Pfam" id="PF25019">
    <property type="entry name" value="LRR_R13L1-DRL21"/>
    <property type="match status" value="1"/>
</dbReference>
<comment type="caution">
    <text evidence="2">The sequence shown here is derived from an EMBL/GenBank/DDBJ whole genome shotgun (WGS) entry which is preliminary data.</text>
</comment>
<dbReference type="InterPro" id="IPR032675">
    <property type="entry name" value="LRR_dom_sf"/>
</dbReference>
<keyword evidence="3" id="KW-1185">Reference proteome</keyword>
<dbReference type="Proteomes" id="UP000245207">
    <property type="component" value="Unassembled WGS sequence"/>
</dbReference>
<dbReference type="EMBL" id="PKPP01019476">
    <property type="protein sequence ID" value="PWA35730.1"/>
    <property type="molecule type" value="Genomic_DNA"/>
</dbReference>
<proteinExistence type="predicted"/>
<gene>
    <name evidence="2" type="ORF">CTI12_AA606710</name>
</gene>
<reference evidence="2 3" key="1">
    <citation type="journal article" date="2018" name="Mol. Plant">
        <title>The genome of Artemisia annua provides insight into the evolution of Asteraceae family and artemisinin biosynthesis.</title>
        <authorList>
            <person name="Shen Q."/>
            <person name="Zhang L."/>
            <person name="Liao Z."/>
            <person name="Wang S."/>
            <person name="Yan T."/>
            <person name="Shi P."/>
            <person name="Liu M."/>
            <person name="Fu X."/>
            <person name="Pan Q."/>
            <person name="Wang Y."/>
            <person name="Lv Z."/>
            <person name="Lu X."/>
            <person name="Zhang F."/>
            <person name="Jiang W."/>
            <person name="Ma Y."/>
            <person name="Chen M."/>
            <person name="Hao X."/>
            <person name="Li L."/>
            <person name="Tang Y."/>
            <person name="Lv G."/>
            <person name="Zhou Y."/>
            <person name="Sun X."/>
            <person name="Brodelius P.E."/>
            <person name="Rose J.K.C."/>
            <person name="Tang K."/>
        </authorList>
    </citation>
    <scope>NUCLEOTIDE SEQUENCE [LARGE SCALE GENOMIC DNA]</scope>
    <source>
        <strain evidence="3">cv. Huhao1</strain>
        <tissue evidence="2">Leaf</tissue>
    </source>
</reference>
<dbReference type="InterPro" id="IPR056789">
    <property type="entry name" value="LRR_R13L1-DRL21"/>
</dbReference>
<evidence type="ECO:0000259" key="1">
    <source>
        <dbReference type="Pfam" id="PF25019"/>
    </source>
</evidence>
<evidence type="ECO:0000313" key="3">
    <source>
        <dbReference type="Proteomes" id="UP000245207"/>
    </source>
</evidence>
<dbReference type="PANTHER" id="PTHR47186">
    <property type="entry name" value="LEUCINE-RICH REPEAT-CONTAINING PROTEIN 57"/>
    <property type="match status" value="1"/>
</dbReference>
<protein>
    <submittedName>
        <fullName evidence="2">Disease resistance protein</fullName>
    </submittedName>
</protein>